<gene>
    <name evidence="3" type="ORF">OESDEN_17144</name>
</gene>
<dbReference type="PROSITE" id="PS50069">
    <property type="entry name" value="CULLIN_2"/>
    <property type="match status" value="1"/>
</dbReference>
<accession>A0A0B1SE32</accession>
<dbReference type="GO" id="GO:0005680">
    <property type="term" value="C:anaphase-promoting complex"/>
    <property type="evidence" value="ECO:0007669"/>
    <property type="project" value="TreeGrafter"/>
</dbReference>
<feature type="domain" description="Cullin family profile" evidence="2">
    <location>
        <begin position="1"/>
        <end position="75"/>
    </location>
</feature>
<keyword evidence="4" id="KW-1185">Reference proteome</keyword>
<protein>
    <recommendedName>
        <fullName evidence="2">Cullin family profile domain-containing protein</fullName>
    </recommendedName>
</protein>
<dbReference type="PANTHER" id="PTHR45957">
    <property type="entry name" value="ANAPHASE-PROMOTING COMPLEX SUBUNIT 2"/>
    <property type="match status" value="1"/>
</dbReference>
<dbReference type="AlphaFoldDB" id="A0A0B1SE32"/>
<dbReference type="InterPro" id="IPR036317">
    <property type="entry name" value="Cullin_homology_sf"/>
</dbReference>
<evidence type="ECO:0000313" key="3">
    <source>
        <dbReference type="EMBL" id="KHJ83159.1"/>
    </source>
</evidence>
<dbReference type="EMBL" id="KN574862">
    <property type="protein sequence ID" value="KHJ83159.1"/>
    <property type="molecule type" value="Genomic_DNA"/>
</dbReference>
<name>A0A0B1SE32_OESDE</name>
<proteinExistence type="inferred from homology"/>
<dbReference type="Gene3D" id="3.30.230.130">
    <property type="entry name" value="Cullin, Chain C, Domain 2"/>
    <property type="match status" value="1"/>
</dbReference>
<dbReference type="OrthoDB" id="5581181at2759"/>
<dbReference type="PANTHER" id="PTHR45957:SF1">
    <property type="entry name" value="ANAPHASE-PROMOTING COMPLEX SUBUNIT 2"/>
    <property type="match status" value="1"/>
</dbReference>
<dbReference type="SUPFAM" id="SSF75632">
    <property type="entry name" value="Cullin homology domain"/>
    <property type="match status" value="1"/>
</dbReference>
<sequence>MLKDIRESQRIDRTALGRKCIPVSACVISSHFWPKIVSETVSEFPAPLEEALVEYEKSFMDHKESRKLQWMRAVGWVLHPVIALRLVLQERNNFRDRAKFLSLQLLL</sequence>
<evidence type="ECO:0000259" key="2">
    <source>
        <dbReference type="PROSITE" id="PS50069"/>
    </source>
</evidence>
<dbReference type="InterPro" id="IPR016158">
    <property type="entry name" value="Cullin_homology"/>
</dbReference>
<dbReference type="GO" id="GO:0007091">
    <property type="term" value="P:metaphase/anaphase transition of mitotic cell cycle"/>
    <property type="evidence" value="ECO:0007669"/>
    <property type="project" value="TreeGrafter"/>
</dbReference>
<dbReference type="GO" id="GO:0070979">
    <property type="term" value="P:protein K11-linked ubiquitination"/>
    <property type="evidence" value="ECO:0007669"/>
    <property type="project" value="TreeGrafter"/>
</dbReference>
<reference evidence="3 4" key="1">
    <citation type="submission" date="2014-03" db="EMBL/GenBank/DDBJ databases">
        <title>Draft genome of the hookworm Oesophagostomum dentatum.</title>
        <authorList>
            <person name="Mitreva M."/>
        </authorList>
    </citation>
    <scope>NUCLEOTIDE SEQUENCE [LARGE SCALE GENOMIC DNA]</scope>
    <source>
        <strain evidence="3 4">OD-Hann</strain>
    </source>
</reference>
<organism evidence="3 4">
    <name type="scientific">Oesophagostomum dentatum</name>
    <name type="common">Nodular worm</name>
    <dbReference type="NCBI Taxonomy" id="61180"/>
    <lineage>
        <taxon>Eukaryota</taxon>
        <taxon>Metazoa</taxon>
        <taxon>Ecdysozoa</taxon>
        <taxon>Nematoda</taxon>
        <taxon>Chromadorea</taxon>
        <taxon>Rhabditida</taxon>
        <taxon>Rhabditina</taxon>
        <taxon>Rhabditomorpha</taxon>
        <taxon>Strongyloidea</taxon>
        <taxon>Strongylidae</taxon>
        <taxon>Oesophagostomum</taxon>
    </lineage>
</organism>
<evidence type="ECO:0000313" key="4">
    <source>
        <dbReference type="Proteomes" id="UP000053660"/>
    </source>
</evidence>
<comment type="similarity">
    <text evidence="1">Belongs to the cullin family.</text>
</comment>
<dbReference type="InterPro" id="IPR044554">
    <property type="entry name" value="ANAPC2"/>
</dbReference>
<evidence type="ECO:0000256" key="1">
    <source>
        <dbReference type="PROSITE-ProRule" id="PRU00330"/>
    </source>
</evidence>
<dbReference type="Proteomes" id="UP000053660">
    <property type="component" value="Unassembled WGS sequence"/>
</dbReference>